<dbReference type="InterPro" id="IPR023578">
    <property type="entry name" value="Ras_GEF_dom_sf"/>
</dbReference>
<feature type="compositionally biased region" description="Basic and acidic residues" evidence="1">
    <location>
        <begin position="943"/>
        <end position="952"/>
    </location>
</feature>
<dbReference type="InterPro" id="IPR011993">
    <property type="entry name" value="PH-like_dom_sf"/>
</dbReference>
<dbReference type="Gene3D" id="1.10.20.10">
    <property type="entry name" value="Histone, subunit A"/>
    <property type="match status" value="1"/>
</dbReference>
<dbReference type="GO" id="GO:0000786">
    <property type="term" value="C:nucleosome"/>
    <property type="evidence" value="ECO:0007669"/>
    <property type="project" value="InterPro"/>
</dbReference>
<organism evidence="2">
    <name type="scientific">Cyprideis torosa</name>
    <dbReference type="NCBI Taxonomy" id="163714"/>
    <lineage>
        <taxon>Eukaryota</taxon>
        <taxon>Metazoa</taxon>
        <taxon>Ecdysozoa</taxon>
        <taxon>Arthropoda</taxon>
        <taxon>Crustacea</taxon>
        <taxon>Oligostraca</taxon>
        <taxon>Ostracoda</taxon>
        <taxon>Podocopa</taxon>
        <taxon>Podocopida</taxon>
        <taxon>Cytherocopina</taxon>
        <taxon>Cytheroidea</taxon>
        <taxon>Cytherideidae</taxon>
        <taxon>Cyprideis</taxon>
    </lineage>
</organism>
<dbReference type="SMART" id="SM00325">
    <property type="entry name" value="RhoGEF"/>
    <property type="match status" value="1"/>
</dbReference>
<dbReference type="InterPro" id="IPR000651">
    <property type="entry name" value="Ras-like_Gua-exchang_fac_N"/>
</dbReference>
<dbReference type="SUPFAM" id="SSF48366">
    <property type="entry name" value="Ras GEF"/>
    <property type="match status" value="1"/>
</dbReference>
<dbReference type="Pfam" id="PF00617">
    <property type="entry name" value="RasGEF"/>
    <property type="match status" value="1"/>
</dbReference>
<dbReference type="GO" id="GO:0030527">
    <property type="term" value="F:structural constituent of chromatin"/>
    <property type="evidence" value="ECO:0007669"/>
    <property type="project" value="InterPro"/>
</dbReference>
<accession>A0A7R8WA46</accession>
<dbReference type="PROSITE" id="PS50010">
    <property type="entry name" value="DH_2"/>
    <property type="match status" value="1"/>
</dbReference>
<dbReference type="EMBL" id="OB660503">
    <property type="protein sequence ID" value="CAD7225111.1"/>
    <property type="molecule type" value="Genomic_DNA"/>
</dbReference>
<gene>
    <name evidence="2" type="ORF">CTOB1V02_LOCUS3058</name>
</gene>
<dbReference type="CDD" id="cd06224">
    <property type="entry name" value="REM"/>
    <property type="match status" value="1"/>
</dbReference>
<dbReference type="SMART" id="SM00414">
    <property type="entry name" value="H2A"/>
    <property type="match status" value="1"/>
</dbReference>
<dbReference type="PANTHER" id="PTHR23113:SF363">
    <property type="entry name" value="PROTEIN SON OF SEVENLESS"/>
    <property type="match status" value="1"/>
</dbReference>
<dbReference type="SMART" id="SM00229">
    <property type="entry name" value="RasGEFN"/>
    <property type="match status" value="1"/>
</dbReference>
<dbReference type="InterPro" id="IPR036964">
    <property type="entry name" value="RASGEF_cat_dom_sf"/>
</dbReference>
<dbReference type="GO" id="GO:0007265">
    <property type="term" value="P:Ras protein signal transduction"/>
    <property type="evidence" value="ECO:0007669"/>
    <property type="project" value="TreeGrafter"/>
</dbReference>
<dbReference type="PANTHER" id="PTHR23113">
    <property type="entry name" value="GUANINE NUCLEOTIDE EXCHANGE FACTOR"/>
    <property type="match status" value="1"/>
</dbReference>
<evidence type="ECO:0000256" key="1">
    <source>
        <dbReference type="SAM" id="MobiDB-lite"/>
    </source>
</evidence>
<feature type="region of interest" description="Disordered" evidence="1">
    <location>
        <begin position="1099"/>
        <end position="1124"/>
    </location>
</feature>
<dbReference type="GO" id="GO:0046982">
    <property type="term" value="F:protein heterodimerization activity"/>
    <property type="evidence" value="ECO:0007669"/>
    <property type="project" value="InterPro"/>
</dbReference>
<dbReference type="SMART" id="SM00233">
    <property type="entry name" value="PH"/>
    <property type="match status" value="1"/>
</dbReference>
<dbReference type="PROSITE" id="PS50003">
    <property type="entry name" value="PH_DOMAIN"/>
    <property type="match status" value="1"/>
</dbReference>
<dbReference type="SMART" id="SM00147">
    <property type="entry name" value="RasGEF"/>
    <property type="match status" value="1"/>
</dbReference>
<dbReference type="Gene3D" id="1.20.900.10">
    <property type="entry name" value="Dbl homology (DH) domain"/>
    <property type="match status" value="1"/>
</dbReference>
<dbReference type="InterPro" id="IPR000219">
    <property type="entry name" value="DH_dom"/>
</dbReference>
<dbReference type="InterPro" id="IPR001895">
    <property type="entry name" value="RASGEF_cat_dom"/>
</dbReference>
<evidence type="ECO:0000313" key="2">
    <source>
        <dbReference type="EMBL" id="CAD7225111.1"/>
    </source>
</evidence>
<dbReference type="SUPFAM" id="SSF47113">
    <property type="entry name" value="Histone-fold"/>
    <property type="match status" value="1"/>
</dbReference>
<dbReference type="Pfam" id="PF00621">
    <property type="entry name" value="RhoGEF"/>
    <property type="match status" value="1"/>
</dbReference>
<proteinExistence type="predicted"/>
<dbReference type="PRINTS" id="PR00620">
    <property type="entry name" value="HISTONEH2A"/>
</dbReference>
<dbReference type="Gene3D" id="1.10.840.10">
    <property type="entry name" value="Ras guanine-nucleotide exchange factors catalytic domain"/>
    <property type="match status" value="1"/>
</dbReference>
<dbReference type="OrthoDB" id="546434at2759"/>
<dbReference type="Gene3D" id="6.10.250.3060">
    <property type="match status" value="1"/>
</dbReference>
<dbReference type="PROSITE" id="PS50009">
    <property type="entry name" value="RASGEF_CAT"/>
    <property type="match status" value="1"/>
</dbReference>
<dbReference type="CDD" id="cd22915">
    <property type="entry name" value="HFD_SOS1_rpt2"/>
    <property type="match status" value="1"/>
</dbReference>
<dbReference type="Pfam" id="PF00618">
    <property type="entry name" value="RasGEF_N"/>
    <property type="match status" value="1"/>
</dbReference>
<name>A0A7R8WA46_9CRUS</name>
<dbReference type="AlphaFoldDB" id="A0A7R8WA46"/>
<dbReference type="GO" id="GO:0005085">
    <property type="term" value="F:guanyl-nucleotide exchange factor activity"/>
    <property type="evidence" value="ECO:0007669"/>
    <property type="project" value="InterPro"/>
</dbReference>
<dbReference type="Gene3D" id="2.30.29.30">
    <property type="entry name" value="Pleckstrin-homology domain (PH domain)/Phosphotyrosine-binding domain (PTB)"/>
    <property type="match status" value="1"/>
</dbReference>
<protein>
    <submittedName>
        <fullName evidence="2">Uncharacterized protein</fullName>
    </submittedName>
</protein>
<dbReference type="InterPro" id="IPR035899">
    <property type="entry name" value="DBL_dom_sf"/>
</dbReference>
<sequence>MRYNRTVHASTGRTPFALARGRTSPVTELEWIKFPVKPAQENIPLVEITDRIDRANGRNRRYRGGVLREFQEGDFVWLRGSPKGFDKGLTGPYEVVRRTSATTNFSSIFRWAISDASLAVEKGRKKCPLVFPVDKLHSLLQKEIMQSKVDFNVCVYIAAVLEYIAADILKLVGNYVTIINQKEISLKDVELALCADKGLMELFYTGGESSAFTFPEICSLELATSPEEVAKDLIAHERHYLRELHLIIKVFRAQISSIDKEDLDSIFSNITEVEDVTRTLLSSLEDCVEATEGNQPLAVGTCFEELAEGEEFDVYDRFAADVLSQNSRDKLKQILNRADVAAQLGTSGQKFLEGFRFVVPKLMLTPIYHFLQYFDYIKAFLRLNPSEEDRESLEVVEGLLQPLKVKIERGLSQLNLPPQRVWYSAVIPNKEDCMLYLHPKEGQLRKVGKRAPEKERYAFLFDRVLVLCKVNTRRMSVTGVSQIREKFFLRLVDMNDLEDTPDLKNAFEITPRSQDALEPSGRPIGDSKSVEVPVRTILLCKSPEEKSEWMAHLIMLIHGSYFNRILESIMAEEASAHPLQLPPVEKYRFAQPDTPDNIVPEDTPKSGPTQIKAATLLKLVERFTYHLYADPNLIRTFLTTYRSFCTPSELLSLLKERFDIPELEPDPALGEAGQREVIKRFRTEYVQPVQFRVLNVIRHWVDGHFYDFERDAQLLDDLVAWLDFISIKPLRKWLDSIQKTIRRRRECPEDAKEFVFGADNLPPPVEWHIPNLAPEDYGILTRIIEVMMVMYELNNFNGVLEVVSAIDSAAIHRLNFSLSMLPAMHKKSLQEARDLSKDHFKKYKEKLRNVNPPCIPFMGMYMTAIVHIDEGNQDYLREEDGVINFGKSRKVAEITGEIQQNQNQPYCLKIEESIREFLENLCPFPDLTVQEIDNYLYQKSREIEPKDVDKPPKFARKYSHLSLKSPGIKPKSMGGGRGAIPTPLSLTEGLRRPKSASGGAGTFQQPNTAPPPLPPRPPRGHGESHGEGMRPPARPPRSGDDADTPPPLPPRDRPRSSGIPNGVPVAFDWDHPPPPTNLTPTDSPLSLVAPFATIGPILPPKTYKQHMGGGPLSPGPGTPSQLKE</sequence>
<dbReference type="InterPro" id="IPR009072">
    <property type="entry name" value="Histone-fold"/>
</dbReference>
<dbReference type="InterPro" id="IPR008937">
    <property type="entry name" value="Ras-like_GEF"/>
</dbReference>
<reference evidence="2" key="1">
    <citation type="submission" date="2020-11" db="EMBL/GenBank/DDBJ databases">
        <authorList>
            <person name="Tran Van P."/>
        </authorList>
    </citation>
    <scope>NUCLEOTIDE SEQUENCE</scope>
</reference>
<dbReference type="GO" id="GO:0005886">
    <property type="term" value="C:plasma membrane"/>
    <property type="evidence" value="ECO:0007669"/>
    <property type="project" value="TreeGrafter"/>
</dbReference>
<dbReference type="Pfam" id="PF00169">
    <property type="entry name" value="PH"/>
    <property type="match status" value="1"/>
</dbReference>
<dbReference type="InterPro" id="IPR002119">
    <property type="entry name" value="Histone_H2A"/>
</dbReference>
<dbReference type="GO" id="GO:0003677">
    <property type="term" value="F:DNA binding"/>
    <property type="evidence" value="ECO:0007669"/>
    <property type="project" value="InterPro"/>
</dbReference>
<dbReference type="SUPFAM" id="SSF48065">
    <property type="entry name" value="DBL homology domain (DH-domain)"/>
    <property type="match status" value="1"/>
</dbReference>
<dbReference type="Gene3D" id="1.20.870.10">
    <property type="entry name" value="Son of sevenless (SoS) protein Chain: S domain 1"/>
    <property type="match status" value="2"/>
</dbReference>
<feature type="region of interest" description="Disordered" evidence="1">
    <location>
        <begin position="943"/>
        <end position="1084"/>
    </location>
</feature>
<dbReference type="InterPro" id="IPR001849">
    <property type="entry name" value="PH_domain"/>
</dbReference>
<dbReference type="SUPFAM" id="SSF50729">
    <property type="entry name" value="PH domain-like"/>
    <property type="match status" value="1"/>
</dbReference>
<dbReference type="PROSITE" id="PS50212">
    <property type="entry name" value="RASGEF_NTER"/>
    <property type="match status" value="1"/>
</dbReference>
<feature type="compositionally biased region" description="Pro residues" evidence="1">
    <location>
        <begin position="1008"/>
        <end position="1017"/>
    </location>
</feature>